<dbReference type="EMBL" id="ML977381">
    <property type="protein sequence ID" value="KAF2105444.1"/>
    <property type="molecule type" value="Genomic_DNA"/>
</dbReference>
<dbReference type="Pfam" id="PF20516">
    <property type="entry name" value="PDDEXK_12"/>
    <property type="match status" value="1"/>
</dbReference>
<organism evidence="2 3">
    <name type="scientific">Lophiotrema nucula</name>
    <dbReference type="NCBI Taxonomy" id="690887"/>
    <lineage>
        <taxon>Eukaryota</taxon>
        <taxon>Fungi</taxon>
        <taxon>Dikarya</taxon>
        <taxon>Ascomycota</taxon>
        <taxon>Pezizomycotina</taxon>
        <taxon>Dothideomycetes</taxon>
        <taxon>Pleosporomycetidae</taxon>
        <taxon>Pleosporales</taxon>
        <taxon>Lophiotremataceae</taxon>
        <taxon>Lophiotrema</taxon>
    </lineage>
</organism>
<dbReference type="OrthoDB" id="3728830at2759"/>
<protein>
    <recommendedName>
        <fullName evidence="1">PD-(D/E)XK nuclease-like domain-containing protein</fullName>
    </recommendedName>
</protein>
<dbReference type="Proteomes" id="UP000799770">
    <property type="component" value="Unassembled WGS sequence"/>
</dbReference>
<gene>
    <name evidence="2" type="ORF">BDV96DRAFT_655651</name>
</gene>
<dbReference type="AlphaFoldDB" id="A0A6A5YFG2"/>
<feature type="domain" description="PD-(D/E)XK nuclease-like" evidence="1">
    <location>
        <begin position="45"/>
        <end position="116"/>
    </location>
</feature>
<evidence type="ECO:0000259" key="1">
    <source>
        <dbReference type="Pfam" id="PF20516"/>
    </source>
</evidence>
<reference evidence="2" key="1">
    <citation type="journal article" date="2020" name="Stud. Mycol.">
        <title>101 Dothideomycetes genomes: a test case for predicting lifestyles and emergence of pathogens.</title>
        <authorList>
            <person name="Haridas S."/>
            <person name="Albert R."/>
            <person name="Binder M."/>
            <person name="Bloem J."/>
            <person name="Labutti K."/>
            <person name="Salamov A."/>
            <person name="Andreopoulos B."/>
            <person name="Baker S."/>
            <person name="Barry K."/>
            <person name="Bills G."/>
            <person name="Bluhm B."/>
            <person name="Cannon C."/>
            <person name="Castanera R."/>
            <person name="Culley D."/>
            <person name="Daum C."/>
            <person name="Ezra D."/>
            <person name="Gonzalez J."/>
            <person name="Henrissat B."/>
            <person name="Kuo A."/>
            <person name="Liang C."/>
            <person name="Lipzen A."/>
            <person name="Lutzoni F."/>
            <person name="Magnuson J."/>
            <person name="Mondo S."/>
            <person name="Nolan M."/>
            <person name="Ohm R."/>
            <person name="Pangilinan J."/>
            <person name="Park H.-J."/>
            <person name="Ramirez L."/>
            <person name="Alfaro M."/>
            <person name="Sun H."/>
            <person name="Tritt A."/>
            <person name="Yoshinaga Y."/>
            <person name="Zwiers L.-H."/>
            <person name="Turgeon B."/>
            <person name="Goodwin S."/>
            <person name="Spatafora J."/>
            <person name="Crous P."/>
            <person name="Grigoriev I."/>
        </authorList>
    </citation>
    <scope>NUCLEOTIDE SEQUENCE</scope>
    <source>
        <strain evidence="2">CBS 627.86</strain>
    </source>
</reference>
<name>A0A6A5YFG2_9PLEO</name>
<keyword evidence="3" id="KW-1185">Reference proteome</keyword>
<dbReference type="InterPro" id="IPR046797">
    <property type="entry name" value="PDDEXK_12"/>
</dbReference>
<sequence>MIDHDADREGVELEYGTLLEIHAEPIPDFVPLYKDDPSGPHPWLLSINQTLNESYKKPAVVSIETKKGFYEEEDARFQLGMWIAAWQNWVAAFWSKEKLVCTPLPSLIVFRHELWLY</sequence>
<accession>A0A6A5YFG2</accession>
<evidence type="ECO:0000313" key="3">
    <source>
        <dbReference type="Proteomes" id="UP000799770"/>
    </source>
</evidence>
<proteinExistence type="predicted"/>
<evidence type="ECO:0000313" key="2">
    <source>
        <dbReference type="EMBL" id="KAF2105444.1"/>
    </source>
</evidence>